<name>A0AAV3NQ67_LITER</name>
<evidence type="ECO:0000313" key="2">
    <source>
        <dbReference type="Proteomes" id="UP001454036"/>
    </source>
</evidence>
<organism evidence="1 2">
    <name type="scientific">Lithospermum erythrorhizon</name>
    <name type="common">Purple gromwell</name>
    <name type="synonym">Lithospermum officinale var. erythrorhizon</name>
    <dbReference type="NCBI Taxonomy" id="34254"/>
    <lineage>
        <taxon>Eukaryota</taxon>
        <taxon>Viridiplantae</taxon>
        <taxon>Streptophyta</taxon>
        <taxon>Embryophyta</taxon>
        <taxon>Tracheophyta</taxon>
        <taxon>Spermatophyta</taxon>
        <taxon>Magnoliopsida</taxon>
        <taxon>eudicotyledons</taxon>
        <taxon>Gunneridae</taxon>
        <taxon>Pentapetalae</taxon>
        <taxon>asterids</taxon>
        <taxon>lamiids</taxon>
        <taxon>Boraginales</taxon>
        <taxon>Boraginaceae</taxon>
        <taxon>Boraginoideae</taxon>
        <taxon>Lithospermeae</taxon>
        <taxon>Lithospermum</taxon>
    </lineage>
</organism>
<reference evidence="1 2" key="1">
    <citation type="submission" date="2024-01" db="EMBL/GenBank/DDBJ databases">
        <title>The complete chloroplast genome sequence of Lithospermum erythrorhizon: insights into the phylogenetic relationship among Boraginaceae species and the maternal lineages of purple gromwells.</title>
        <authorList>
            <person name="Okada T."/>
            <person name="Watanabe K."/>
        </authorList>
    </citation>
    <scope>NUCLEOTIDE SEQUENCE [LARGE SCALE GENOMIC DNA]</scope>
</reference>
<gene>
    <name evidence="1" type="ORF">LIER_35405</name>
</gene>
<protein>
    <submittedName>
        <fullName evidence="1">Uncharacterized protein</fullName>
    </submittedName>
</protein>
<comment type="caution">
    <text evidence="1">The sequence shown here is derived from an EMBL/GenBank/DDBJ whole genome shotgun (WGS) entry which is preliminary data.</text>
</comment>
<proteinExistence type="predicted"/>
<keyword evidence="2" id="KW-1185">Reference proteome</keyword>
<sequence length="181" mass="20225">MSDSSNSRLEVYSLVLQSPFVISSPPQAKEVKANINGCGIKLSERDMAELRSRYDIPSSVVLRRPKATDRDNAPPSSLRYLPSQLTPNMCISIIGFYSARLLAGVTPTAEFFLTSFSHRTQKADFLYFTARTEMKHLLPLFSHGKTSTPCLQDAAPEPKARGSIYLRAQRKISRPLLLLLH</sequence>
<evidence type="ECO:0000313" key="1">
    <source>
        <dbReference type="EMBL" id="GAA0141504.1"/>
    </source>
</evidence>
<accession>A0AAV3NQ67</accession>
<dbReference type="EMBL" id="BAABME010015498">
    <property type="protein sequence ID" value="GAA0141504.1"/>
    <property type="molecule type" value="Genomic_DNA"/>
</dbReference>
<dbReference type="AlphaFoldDB" id="A0AAV3NQ67"/>
<dbReference type="Proteomes" id="UP001454036">
    <property type="component" value="Unassembled WGS sequence"/>
</dbReference>